<name>A0A858R9L6_9PROT</name>
<proteinExistence type="predicted"/>
<feature type="compositionally biased region" description="Pro residues" evidence="1">
    <location>
        <begin position="267"/>
        <end position="277"/>
    </location>
</feature>
<organism evidence="2 3">
    <name type="scientific">Aerophototrophica crusticola</name>
    <dbReference type="NCBI Taxonomy" id="1709002"/>
    <lineage>
        <taxon>Bacteria</taxon>
        <taxon>Pseudomonadati</taxon>
        <taxon>Pseudomonadota</taxon>
        <taxon>Alphaproteobacteria</taxon>
        <taxon>Rhodospirillales</taxon>
        <taxon>Rhodospirillaceae</taxon>
        <taxon>Aerophototrophica</taxon>
    </lineage>
</organism>
<evidence type="ECO:0000313" key="2">
    <source>
        <dbReference type="EMBL" id="QJE74170.1"/>
    </source>
</evidence>
<sequence length="332" mass="33683">MSMGIQHQLNRPQGRTALPEAQWREAAGAAPVGMETGVAEAKPTKSGKDEGMSFWDLLDVVNPLQHIPLVNKAYQAITGDTIKPAAQMAGSALFFGPIGLAVAAADQALAHHTGNDAVGHLASVVGIDTRPGGRAAPDPAEDDPFTVTAPRPTQVAQADPAGLAQPIQARQVEELRKTPGASAAAMAAAGLPGAAAATLPSPGDGAEANVLAAMGTPAARESGPNQGKGLAQYRQAPVDGSVRPKPLLPSGPAQAATLERASVTPRPMAPNPAPQAPPQTAATDAAAEAPATQPQAWPPGGSAALPKELIADMMMMAMDKYEAQAKARKAPQ</sequence>
<feature type="compositionally biased region" description="Low complexity" evidence="1">
    <location>
        <begin position="278"/>
        <end position="299"/>
    </location>
</feature>
<protein>
    <submittedName>
        <fullName evidence="2">Uncharacterized protein</fullName>
    </submittedName>
</protein>
<reference evidence="2" key="1">
    <citation type="submission" date="2020-04" db="EMBL/GenBank/DDBJ databases">
        <title>A desert anoxygenic phototrophic bacterium fixes CO2 using RubisCO under aerobic conditions.</title>
        <authorList>
            <person name="Tang K."/>
        </authorList>
    </citation>
    <scope>NUCLEOTIDE SEQUENCE [LARGE SCALE GENOMIC DNA]</scope>
    <source>
        <strain evidence="2">MIMtkB3</strain>
    </source>
</reference>
<dbReference type="Proteomes" id="UP000501891">
    <property type="component" value="Chromosome"/>
</dbReference>
<dbReference type="KEGG" id="acru:HHL28_14735"/>
<keyword evidence="3" id="KW-1185">Reference proteome</keyword>
<accession>A0A858R9L6</accession>
<evidence type="ECO:0000256" key="1">
    <source>
        <dbReference type="SAM" id="MobiDB-lite"/>
    </source>
</evidence>
<evidence type="ECO:0000313" key="3">
    <source>
        <dbReference type="Proteomes" id="UP000501891"/>
    </source>
</evidence>
<feature type="region of interest" description="Disordered" evidence="1">
    <location>
        <begin position="263"/>
        <end position="304"/>
    </location>
</feature>
<dbReference type="EMBL" id="CP051775">
    <property type="protein sequence ID" value="QJE74170.1"/>
    <property type="molecule type" value="Genomic_DNA"/>
</dbReference>
<gene>
    <name evidence="2" type="ORF">HHL28_14735</name>
</gene>
<dbReference type="AlphaFoldDB" id="A0A858R9L6"/>